<name>A0A0R1JMM6_9LACO</name>
<reference evidence="1 2" key="1">
    <citation type="journal article" date="2015" name="Genome Announc.">
        <title>Expanding the biotechnology potential of lactobacilli through comparative genomics of 213 strains and associated genera.</title>
        <authorList>
            <person name="Sun Z."/>
            <person name="Harris H.M."/>
            <person name="McCann A."/>
            <person name="Guo C."/>
            <person name="Argimon S."/>
            <person name="Zhang W."/>
            <person name="Yang X."/>
            <person name="Jeffery I.B."/>
            <person name="Cooney J.C."/>
            <person name="Kagawa T.F."/>
            <person name="Liu W."/>
            <person name="Song Y."/>
            <person name="Salvetti E."/>
            <person name="Wrobel A."/>
            <person name="Rasinkangas P."/>
            <person name="Parkhill J."/>
            <person name="Rea M.C."/>
            <person name="O'Sullivan O."/>
            <person name="Ritari J."/>
            <person name="Douillard F.P."/>
            <person name="Paul Ross R."/>
            <person name="Yang R."/>
            <person name="Briner A.E."/>
            <person name="Felis G.E."/>
            <person name="de Vos W.M."/>
            <person name="Barrangou R."/>
            <person name="Klaenhammer T.R."/>
            <person name="Caufield P.W."/>
            <person name="Cui Y."/>
            <person name="Zhang H."/>
            <person name="O'Toole P.W."/>
        </authorList>
    </citation>
    <scope>NUCLEOTIDE SEQUENCE [LARGE SCALE GENOMIC DNA]</scope>
    <source>
        <strain evidence="1 2">JCM 17158</strain>
    </source>
</reference>
<sequence>MQVYFRGSRGGFGGVNALPLNMLINQSNVLLPEVSIHFGRGGSGFSAMAL</sequence>
<dbReference type="AlphaFoldDB" id="A0A0R1JMM6"/>
<dbReference type="PATRIC" id="fig|1291734.4.peg.1575"/>
<proteinExistence type="predicted"/>
<dbReference type="EMBL" id="AZDJ01000022">
    <property type="protein sequence ID" value="KRK72559.1"/>
    <property type="molecule type" value="Genomic_DNA"/>
</dbReference>
<organism evidence="1 2">
    <name type="scientific">Lacticaseibacillus nasuensis JCM 17158</name>
    <dbReference type="NCBI Taxonomy" id="1291734"/>
    <lineage>
        <taxon>Bacteria</taxon>
        <taxon>Bacillati</taxon>
        <taxon>Bacillota</taxon>
        <taxon>Bacilli</taxon>
        <taxon>Lactobacillales</taxon>
        <taxon>Lactobacillaceae</taxon>
        <taxon>Lacticaseibacillus</taxon>
    </lineage>
</organism>
<evidence type="ECO:0000313" key="1">
    <source>
        <dbReference type="EMBL" id="KRK72559.1"/>
    </source>
</evidence>
<dbReference type="RefSeq" id="WP_156408248.1">
    <property type="nucleotide sequence ID" value="NZ_AZDJ01000022.1"/>
</dbReference>
<accession>A0A0R1JMM6</accession>
<comment type="caution">
    <text evidence="1">The sequence shown here is derived from an EMBL/GenBank/DDBJ whole genome shotgun (WGS) entry which is preliminary data.</text>
</comment>
<evidence type="ECO:0000313" key="2">
    <source>
        <dbReference type="Proteomes" id="UP000051804"/>
    </source>
</evidence>
<dbReference type="Proteomes" id="UP000051804">
    <property type="component" value="Unassembled WGS sequence"/>
</dbReference>
<keyword evidence="2" id="KW-1185">Reference proteome</keyword>
<protein>
    <submittedName>
        <fullName evidence="1">Uncharacterized protein</fullName>
    </submittedName>
</protein>
<gene>
    <name evidence="1" type="ORF">FD02_GL001532</name>
</gene>